<dbReference type="Proteomes" id="UP000438760">
    <property type="component" value="Unassembled WGS sequence"/>
</dbReference>
<evidence type="ECO:0000313" key="1">
    <source>
        <dbReference type="EMBL" id="MTG97232.1"/>
    </source>
</evidence>
<accession>A0A6I3LM42</accession>
<dbReference type="EMBL" id="WMJX01000004">
    <property type="protein sequence ID" value="MTG97232.1"/>
    <property type="molecule type" value="Genomic_DNA"/>
</dbReference>
<dbReference type="AlphaFoldDB" id="A0A6I3LM42"/>
<dbReference type="RefSeq" id="WP_155091282.1">
    <property type="nucleotide sequence ID" value="NZ_CP102754.1"/>
</dbReference>
<name>A0A6I3LM42_9FLAO</name>
<organism evidence="1 2">
    <name type="scientific">Myroides albus</name>
    <dbReference type="NCBI Taxonomy" id="2562892"/>
    <lineage>
        <taxon>Bacteria</taxon>
        <taxon>Pseudomonadati</taxon>
        <taxon>Bacteroidota</taxon>
        <taxon>Flavobacteriia</taxon>
        <taxon>Flavobacteriales</taxon>
        <taxon>Flavobacteriaceae</taxon>
        <taxon>Myroides</taxon>
    </lineage>
</organism>
<sequence>MKMNNGHCIATVCASSEFAKRIAKEEDMSLEIFHSIVKQMGLRLSCVYGLYYFGELEKEDLIDDFEDGIISTVGVRKLLAEDSALLKGFESSLIASGVDALSVDFEKQNLYGIIENAELIAIAIAVKWRQSNEIVDVQPVVLPSFDSIENSTRLMQFVAFDLFKQGYEFQYRVIGDDINSKALAESIPLELFGQWQSVLV</sequence>
<reference evidence="1 2" key="1">
    <citation type="submission" date="2019-11" db="EMBL/GenBank/DDBJ databases">
        <title>Genome of Strain BIT-d1.</title>
        <authorList>
            <person name="Yang Y."/>
        </authorList>
    </citation>
    <scope>NUCLEOTIDE SEQUENCE [LARGE SCALE GENOMIC DNA]</scope>
    <source>
        <strain evidence="1 2">BIT-d1</strain>
    </source>
</reference>
<keyword evidence="2" id="KW-1185">Reference proteome</keyword>
<dbReference type="OrthoDB" id="9797456at2"/>
<proteinExistence type="predicted"/>
<evidence type="ECO:0000313" key="2">
    <source>
        <dbReference type="Proteomes" id="UP000438760"/>
    </source>
</evidence>
<comment type="caution">
    <text evidence="1">The sequence shown here is derived from an EMBL/GenBank/DDBJ whole genome shotgun (WGS) entry which is preliminary data.</text>
</comment>
<gene>
    <name evidence="1" type="ORF">GJV76_03625</name>
</gene>
<protein>
    <submittedName>
        <fullName evidence="1">Uncharacterized protein</fullName>
    </submittedName>
</protein>